<reference evidence="1" key="1">
    <citation type="submission" date="2019-08" db="EMBL/GenBank/DDBJ databases">
        <authorList>
            <person name="Kucharzyk K."/>
            <person name="Murdoch R.W."/>
            <person name="Higgins S."/>
            <person name="Loffler F."/>
        </authorList>
    </citation>
    <scope>NUCLEOTIDE SEQUENCE</scope>
</reference>
<organism evidence="1">
    <name type="scientific">bioreactor metagenome</name>
    <dbReference type="NCBI Taxonomy" id="1076179"/>
    <lineage>
        <taxon>unclassified sequences</taxon>
        <taxon>metagenomes</taxon>
        <taxon>ecological metagenomes</taxon>
    </lineage>
</organism>
<name>A0A644Z8E1_9ZZZZ</name>
<protein>
    <submittedName>
        <fullName evidence="1">Uncharacterized protein</fullName>
    </submittedName>
</protein>
<dbReference type="AlphaFoldDB" id="A0A644Z8E1"/>
<evidence type="ECO:0000313" key="1">
    <source>
        <dbReference type="EMBL" id="MPM37082.1"/>
    </source>
</evidence>
<sequence>MLLLILTHRHQMGLIQQNVRRHEAGVGKQAGVDVIRVGRGFILKLGHARELAEHGVAVEHPGKLGVLRHMGLDENDALVGVQPAGDKLGKQLQTLAAQVGGVLPHGDGVLIHHAVHGVVLVLQQHPVAQGSQIIAQGDFSAGLSSAEYDLLLLRHIETLLATLFYSKSLS</sequence>
<dbReference type="EMBL" id="VSSQ01007821">
    <property type="protein sequence ID" value="MPM37082.1"/>
    <property type="molecule type" value="Genomic_DNA"/>
</dbReference>
<comment type="caution">
    <text evidence="1">The sequence shown here is derived from an EMBL/GenBank/DDBJ whole genome shotgun (WGS) entry which is preliminary data.</text>
</comment>
<proteinExistence type="predicted"/>
<gene>
    <name evidence="1" type="ORF">SDC9_83688</name>
</gene>
<accession>A0A644Z8E1</accession>